<comment type="subcellular location">
    <subcellularLocation>
        <location evidence="1 6">Bacterial flagellum basal body</location>
    </subcellularLocation>
</comment>
<evidence type="ECO:0000256" key="3">
    <source>
        <dbReference type="ARBA" id="ARBA00014376"/>
    </source>
</evidence>
<keyword evidence="8" id="KW-0282">Flagellum</keyword>
<evidence type="ECO:0000256" key="5">
    <source>
        <dbReference type="ARBA" id="ARBA00024934"/>
    </source>
</evidence>
<name>A0A2A4CQZ6_9RHOB</name>
<evidence type="ECO:0000256" key="6">
    <source>
        <dbReference type="PIRNR" id="PIRNR002889"/>
    </source>
</evidence>
<dbReference type="GO" id="GO:0030694">
    <property type="term" value="C:bacterial-type flagellum basal body, rod"/>
    <property type="evidence" value="ECO:0007669"/>
    <property type="project" value="InterPro"/>
</dbReference>
<evidence type="ECO:0000256" key="2">
    <source>
        <dbReference type="ARBA" id="ARBA00009677"/>
    </source>
</evidence>
<keyword evidence="4 6" id="KW-0975">Bacterial flagellum</keyword>
<keyword evidence="9" id="KW-1185">Reference proteome</keyword>
<dbReference type="NCBIfam" id="NF009270">
    <property type="entry name" value="PRK12627.1"/>
    <property type="match status" value="1"/>
</dbReference>
<accession>A0A2A4CQZ6</accession>
<evidence type="ECO:0000256" key="4">
    <source>
        <dbReference type="ARBA" id="ARBA00023143"/>
    </source>
</evidence>
<evidence type="ECO:0000313" key="9">
    <source>
        <dbReference type="Proteomes" id="UP000243507"/>
    </source>
</evidence>
<sequence>MFEKLEIFQMAQAMASHASLRQNAINQNIANADTPGFRARDVEPFAARYQAETATPLKSTRATHLNLDRSLRAELRERADPDEMSPDGNTVSLEDEMVRAVEVKRQHDLALGIYKSALNVMRTSLGRS</sequence>
<dbReference type="Pfam" id="PF00460">
    <property type="entry name" value="Flg_bb_rod"/>
    <property type="match status" value="1"/>
</dbReference>
<dbReference type="NCBIfam" id="TIGR01396">
    <property type="entry name" value="FlgB"/>
    <property type="match status" value="1"/>
</dbReference>
<evidence type="ECO:0000256" key="1">
    <source>
        <dbReference type="ARBA" id="ARBA00004117"/>
    </source>
</evidence>
<evidence type="ECO:0000313" key="8">
    <source>
        <dbReference type="EMBL" id="PCD76559.1"/>
    </source>
</evidence>
<dbReference type="RefSeq" id="WP_096433033.1">
    <property type="nucleotide sequence ID" value="NZ_NTJD01000005.1"/>
</dbReference>
<evidence type="ECO:0000259" key="7">
    <source>
        <dbReference type="Pfam" id="PF00460"/>
    </source>
</evidence>
<dbReference type="OrthoDB" id="9788334at2"/>
<reference evidence="8 9" key="1">
    <citation type="submission" date="2017-09" db="EMBL/GenBank/DDBJ databases">
        <title>A multilocus sequence analysis scheme for characterization of bacteria in the genus Thioclava.</title>
        <authorList>
            <person name="Liu Y."/>
            <person name="Shao Z."/>
        </authorList>
    </citation>
    <scope>NUCLEOTIDE SEQUENCE [LARGE SCALE GENOMIC DNA]</scope>
    <source>
        <strain evidence="8 9">CAU 1312</strain>
    </source>
</reference>
<organism evidence="8 9">
    <name type="scientific">Pseudothioclava arenosa</name>
    <dbReference type="NCBI Taxonomy" id="1795308"/>
    <lineage>
        <taxon>Bacteria</taxon>
        <taxon>Pseudomonadati</taxon>
        <taxon>Pseudomonadota</taxon>
        <taxon>Alphaproteobacteria</taxon>
        <taxon>Rhodobacterales</taxon>
        <taxon>Paracoccaceae</taxon>
        <taxon>Pseudothioclava</taxon>
    </lineage>
</organism>
<dbReference type="EMBL" id="NTJD01000005">
    <property type="protein sequence ID" value="PCD76559.1"/>
    <property type="molecule type" value="Genomic_DNA"/>
</dbReference>
<keyword evidence="8" id="KW-0966">Cell projection</keyword>
<comment type="similarity">
    <text evidence="2 6">Belongs to the flagella basal body rod proteins family.</text>
</comment>
<comment type="function">
    <text evidence="5 6">Structural component of flagellum, the bacterial motility apparatus. Part of the rod structure of flagellar basal body.</text>
</comment>
<dbReference type="InterPro" id="IPR001444">
    <property type="entry name" value="Flag_bb_rod_N"/>
</dbReference>
<dbReference type="Proteomes" id="UP000243507">
    <property type="component" value="Unassembled WGS sequence"/>
</dbReference>
<gene>
    <name evidence="8" type="primary">flgB</name>
    <name evidence="8" type="ORF">CLN94_08145</name>
</gene>
<comment type="caution">
    <text evidence="8">The sequence shown here is derived from an EMBL/GenBank/DDBJ whole genome shotgun (WGS) entry which is preliminary data.</text>
</comment>
<proteinExistence type="inferred from homology"/>
<dbReference type="GO" id="GO:0071973">
    <property type="term" value="P:bacterial-type flagellum-dependent cell motility"/>
    <property type="evidence" value="ECO:0007669"/>
    <property type="project" value="InterPro"/>
</dbReference>
<dbReference type="PIRSF" id="PIRSF002889">
    <property type="entry name" value="Rod_FlgB"/>
    <property type="match status" value="1"/>
</dbReference>
<dbReference type="AlphaFoldDB" id="A0A2A4CQZ6"/>
<dbReference type="InterPro" id="IPR006300">
    <property type="entry name" value="FlgB"/>
</dbReference>
<feature type="domain" description="Flagellar basal body rod protein N-terminal" evidence="7">
    <location>
        <begin position="16"/>
        <end position="38"/>
    </location>
</feature>
<comment type="subunit">
    <text evidence="6">The basal body constitutes a major portion of the flagellar organelle and consists of a number of rings mounted on a central rod.</text>
</comment>
<keyword evidence="8" id="KW-0969">Cilium</keyword>
<protein>
    <recommendedName>
        <fullName evidence="3 6">Flagellar basal body rod protein FlgB</fullName>
    </recommendedName>
</protein>